<name>A0A2P2P920_RHIMU</name>
<accession>A0A2P2P920</accession>
<dbReference type="EMBL" id="GGEC01070669">
    <property type="protein sequence ID" value="MBX51153.1"/>
    <property type="molecule type" value="Transcribed_RNA"/>
</dbReference>
<proteinExistence type="predicted"/>
<reference evidence="1" key="1">
    <citation type="submission" date="2018-02" db="EMBL/GenBank/DDBJ databases">
        <title>Rhizophora mucronata_Transcriptome.</title>
        <authorList>
            <person name="Meera S.P."/>
            <person name="Sreeshan A."/>
            <person name="Augustine A."/>
        </authorList>
    </citation>
    <scope>NUCLEOTIDE SEQUENCE</scope>
    <source>
        <tissue evidence="1">Leaf</tissue>
    </source>
</reference>
<evidence type="ECO:0000313" key="1">
    <source>
        <dbReference type="EMBL" id="MBX51153.1"/>
    </source>
</evidence>
<organism evidence="1">
    <name type="scientific">Rhizophora mucronata</name>
    <name type="common">Asiatic mangrove</name>
    <dbReference type="NCBI Taxonomy" id="61149"/>
    <lineage>
        <taxon>Eukaryota</taxon>
        <taxon>Viridiplantae</taxon>
        <taxon>Streptophyta</taxon>
        <taxon>Embryophyta</taxon>
        <taxon>Tracheophyta</taxon>
        <taxon>Spermatophyta</taxon>
        <taxon>Magnoliopsida</taxon>
        <taxon>eudicotyledons</taxon>
        <taxon>Gunneridae</taxon>
        <taxon>Pentapetalae</taxon>
        <taxon>rosids</taxon>
        <taxon>fabids</taxon>
        <taxon>Malpighiales</taxon>
        <taxon>Rhizophoraceae</taxon>
        <taxon>Rhizophora</taxon>
    </lineage>
</organism>
<dbReference type="AlphaFoldDB" id="A0A2P2P920"/>
<sequence>MSVLNNHFRWEKNLIVLGSSMCSQNLY</sequence>
<protein>
    <submittedName>
        <fullName evidence="1">Uncharacterized protein</fullName>
    </submittedName>
</protein>